<gene>
    <name evidence="1" type="ORF">AEK19_MT0261</name>
</gene>
<evidence type="ECO:0000313" key="1">
    <source>
        <dbReference type="EMBL" id="ART30538.1"/>
    </source>
</evidence>
<name>A0A1Y0AZI2_9LAMI</name>
<proteinExistence type="predicted"/>
<organism evidence="1">
    <name type="scientific">Utricularia reniformis</name>
    <dbReference type="NCBI Taxonomy" id="192314"/>
    <lineage>
        <taxon>Eukaryota</taxon>
        <taxon>Viridiplantae</taxon>
        <taxon>Streptophyta</taxon>
        <taxon>Embryophyta</taxon>
        <taxon>Tracheophyta</taxon>
        <taxon>Spermatophyta</taxon>
        <taxon>Magnoliopsida</taxon>
        <taxon>eudicotyledons</taxon>
        <taxon>Gunneridae</taxon>
        <taxon>Pentapetalae</taxon>
        <taxon>asterids</taxon>
        <taxon>lamiids</taxon>
        <taxon>Lamiales</taxon>
        <taxon>Lentibulariaceae</taxon>
        <taxon>Utricularia</taxon>
    </lineage>
</organism>
<accession>A0A1Y0AZI2</accession>
<geneLocation type="mitochondrion" evidence="1"/>
<sequence length="55" mass="6440">MESICEMYGTLALPIYWLVRTYELGWKGMLKMKATPTIYPGVDEILFILQLARRD</sequence>
<dbReference type="EMBL" id="KY774314">
    <property type="protein sequence ID" value="ART30538.1"/>
    <property type="molecule type" value="Genomic_DNA"/>
</dbReference>
<keyword evidence="1" id="KW-0496">Mitochondrion</keyword>
<protein>
    <submittedName>
        <fullName evidence="1">Uncharacterized protein</fullName>
    </submittedName>
</protein>
<dbReference type="AlphaFoldDB" id="A0A1Y0AZI2"/>
<reference evidence="1" key="1">
    <citation type="submission" date="2017-03" db="EMBL/GenBank/DDBJ databases">
        <title>The mitochondrial genome of the carnivorous plant Utricularia reniformis (Lentibulariaceae): structure, comparative analysis and evolutionary landmarks.</title>
        <authorList>
            <person name="Silva S.R."/>
            <person name="Alvarenga D.O."/>
            <person name="Michael T.P."/>
            <person name="Miranda V.F.O."/>
            <person name="Varani A.M."/>
        </authorList>
    </citation>
    <scope>NUCLEOTIDE SEQUENCE</scope>
</reference>